<keyword evidence="3" id="KW-1185">Reference proteome</keyword>
<evidence type="ECO:0000313" key="2">
    <source>
        <dbReference type="EMBL" id="KOS20661.1"/>
    </source>
</evidence>
<name>A0A0M8N629_ESCWE</name>
<evidence type="ECO:0000259" key="1">
    <source>
        <dbReference type="Pfam" id="PF12813"/>
    </source>
</evidence>
<gene>
    <name evidence="2" type="ORF">ESCO_006811</name>
</gene>
<sequence>MERMMKSNSRIVEFFNSNPKGSVIDAVRSSPRYRDRFSVVPGEADAFCARHVAQDGGTVMTSDSDLLAHDLGNGKVVFLREIHRTAEGQLSCLIFNPREIHGRIGLPASVEPWRFAYERKHSPNATLSRLVSACSLPVVDAVGYDEFRQQYLHRQGAGALPSLVASGGATPLRLDGLDPRLSELILQLGPDAADASIFLSALIENPLRGTVWEPSMSTRRLAYSIAGWLTGCPPSLPVYEFRRVRQRSQKGRQLTLIHPDDIAATISSSILAIRRSTRKSAGDADPRHWIILSFLLDVAGCEEQGKASHLLETLRKGYTPSPKSAGRLPWDIAHFAAQVQASLYSLRILAQVLGLLPRDCEGAFGGSLWQLRGLLSRFPSLLWERTPRTTKSPARHEK</sequence>
<dbReference type="Pfam" id="PF12813">
    <property type="entry name" value="XPG_I_2"/>
    <property type="match status" value="1"/>
</dbReference>
<dbReference type="EMBL" id="LGSR01000015">
    <property type="protein sequence ID" value="KOS20661.1"/>
    <property type="molecule type" value="Genomic_DNA"/>
</dbReference>
<proteinExistence type="predicted"/>
<dbReference type="OrthoDB" id="5297549at2759"/>
<organism evidence="2 3">
    <name type="scientific">Escovopsis weberi</name>
    <dbReference type="NCBI Taxonomy" id="150374"/>
    <lineage>
        <taxon>Eukaryota</taxon>
        <taxon>Fungi</taxon>
        <taxon>Dikarya</taxon>
        <taxon>Ascomycota</taxon>
        <taxon>Pezizomycotina</taxon>
        <taxon>Sordariomycetes</taxon>
        <taxon>Hypocreomycetidae</taxon>
        <taxon>Hypocreales</taxon>
        <taxon>Hypocreaceae</taxon>
        <taxon>Escovopsis</taxon>
    </lineage>
</organism>
<feature type="domain" description="Asteroid" evidence="1">
    <location>
        <begin position="22"/>
        <end position="250"/>
    </location>
</feature>
<dbReference type="InterPro" id="IPR039436">
    <property type="entry name" value="Asteroid_dom"/>
</dbReference>
<comment type="caution">
    <text evidence="2">The sequence shown here is derived from an EMBL/GenBank/DDBJ whole genome shotgun (WGS) entry which is preliminary data.</text>
</comment>
<accession>A0A0M8N629</accession>
<dbReference type="SUPFAM" id="SSF88723">
    <property type="entry name" value="PIN domain-like"/>
    <property type="match status" value="1"/>
</dbReference>
<evidence type="ECO:0000313" key="3">
    <source>
        <dbReference type="Proteomes" id="UP000053831"/>
    </source>
</evidence>
<dbReference type="STRING" id="150374.A0A0M8N629"/>
<dbReference type="AlphaFoldDB" id="A0A0M8N629"/>
<protein>
    <recommendedName>
        <fullName evidence="1">Asteroid domain-containing protein</fullName>
    </recommendedName>
</protein>
<dbReference type="InterPro" id="IPR029060">
    <property type="entry name" value="PIN-like_dom_sf"/>
</dbReference>
<dbReference type="Proteomes" id="UP000053831">
    <property type="component" value="Unassembled WGS sequence"/>
</dbReference>
<reference evidence="2 3" key="1">
    <citation type="submission" date="2015-07" db="EMBL/GenBank/DDBJ databases">
        <title>The genome of the fungus Escovopsis weberi, a specialized disease agent of ant agriculture.</title>
        <authorList>
            <person name="de Man T.J."/>
            <person name="Stajich J.E."/>
            <person name="Kubicek C.P."/>
            <person name="Chenthamara K."/>
            <person name="Atanasova L."/>
            <person name="Druzhinina I.S."/>
            <person name="Birnbaum S."/>
            <person name="Barribeau S.M."/>
            <person name="Teiling C."/>
            <person name="Suen G."/>
            <person name="Currie C."/>
            <person name="Gerardo N.M."/>
        </authorList>
    </citation>
    <scope>NUCLEOTIDE SEQUENCE [LARGE SCALE GENOMIC DNA]</scope>
</reference>